<accession>A0A2V1DH00</accession>
<feature type="signal peptide" evidence="2">
    <location>
        <begin position="1"/>
        <end position="24"/>
    </location>
</feature>
<dbReference type="AlphaFoldDB" id="A0A2V1DH00"/>
<dbReference type="EMBL" id="KZ805442">
    <property type="protein sequence ID" value="PVH97225.1"/>
    <property type="molecule type" value="Genomic_DNA"/>
</dbReference>
<proteinExistence type="predicted"/>
<dbReference type="STRING" id="97972.A0A2V1DH00"/>
<evidence type="ECO:0000313" key="3">
    <source>
        <dbReference type="EMBL" id="PVH97225.1"/>
    </source>
</evidence>
<evidence type="ECO:0000256" key="1">
    <source>
        <dbReference type="SAM" id="MobiDB-lite"/>
    </source>
</evidence>
<name>A0A2V1DH00_9PLEO</name>
<dbReference type="OrthoDB" id="5419105at2759"/>
<sequence length="257" mass="27386">MRFSTSLAAVALLTFGNLFPSTVGVPIGLSGRTFSSAVPIALDRTGFPVIPKPPPAPKPPQPPRPPPPEGGPKPPGAGAGPKEVLTSVLKTYFSKDVPNAFKGGNYIYKKQKLDRHYGSLEQKRHTPPDASKKLSLADIEMNLFTSVGKRPQDLKLIYVDNVQNPEARSAIMNVYKMNGNSAFNAADITAKASVEAGSVERNSFNTLLGTLFGIGADKLRQQYSVGKQITAFKVSNHKGADGNNIPGQFVSAENGVV</sequence>
<gene>
    <name evidence="3" type="ORF">DM02DRAFT_685683</name>
</gene>
<feature type="chain" id="PRO_5016168653" evidence="2">
    <location>
        <begin position="25"/>
        <end position="257"/>
    </location>
</feature>
<dbReference type="Proteomes" id="UP000244855">
    <property type="component" value="Unassembled WGS sequence"/>
</dbReference>
<evidence type="ECO:0000256" key="2">
    <source>
        <dbReference type="SAM" id="SignalP"/>
    </source>
</evidence>
<keyword evidence="2" id="KW-0732">Signal</keyword>
<evidence type="ECO:0000313" key="4">
    <source>
        <dbReference type="Proteomes" id="UP000244855"/>
    </source>
</evidence>
<reference evidence="3 4" key="1">
    <citation type="journal article" date="2018" name="Sci. Rep.">
        <title>Comparative genomics provides insights into the lifestyle and reveals functional heterogeneity of dark septate endophytic fungi.</title>
        <authorList>
            <person name="Knapp D.G."/>
            <person name="Nemeth J.B."/>
            <person name="Barry K."/>
            <person name="Hainaut M."/>
            <person name="Henrissat B."/>
            <person name="Johnson J."/>
            <person name="Kuo A."/>
            <person name="Lim J.H.P."/>
            <person name="Lipzen A."/>
            <person name="Nolan M."/>
            <person name="Ohm R.A."/>
            <person name="Tamas L."/>
            <person name="Grigoriev I.V."/>
            <person name="Spatafora J.W."/>
            <person name="Nagy L.G."/>
            <person name="Kovacs G.M."/>
        </authorList>
    </citation>
    <scope>NUCLEOTIDE SEQUENCE [LARGE SCALE GENOMIC DNA]</scope>
    <source>
        <strain evidence="3 4">DSE2036</strain>
    </source>
</reference>
<feature type="region of interest" description="Disordered" evidence="1">
    <location>
        <begin position="45"/>
        <end position="81"/>
    </location>
</feature>
<organism evidence="3 4">
    <name type="scientific">Periconia macrospinosa</name>
    <dbReference type="NCBI Taxonomy" id="97972"/>
    <lineage>
        <taxon>Eukaryota</taxon>
        <taxon>Fungi</taxon>
        <taxon>Dikarya</taxon>
        <taxon>Ascomycota</taxon>
        <taxon>Pezizomycotina</taxon>
        <taxon>Dothideomycetes</taxon>
        <taxon>Pleosporomycetidae</taxon>
        <taxon>Pleosporales</taxon>
        <taxon>Massarineae</taxon>
        <taxon>Periconiaceae</taxon>
        <taxon>Periconia</taxon>
    </lineage>
</organism>
<keyword evidence="4" id="KW-1185">Reference proteome</keyword>
<feature type="compositionally biased region" description="Pro residues" evidence="1">
    <location>
        <begin position="50"/>
        <end position="75"/>
    </location>
</feature>
<protein>
    <submittedName>
        <fullName evidence="3">Uncharacterized protein</fullName>
    </submittedName>
</protein>